<organism evidence="2 3">
    <name type="scientific">Panagrellus redivivus</name>
    <name type="common">Microworm</name>
    <dbReference type="NCBI Taxonomy" id="6233"/>
    <lineage>
        <taxon>Eukaryota</taxon>
        <taxon>Metazoa</taxon>
        <taxon>Ecdysozoa</taxon>
        <taxon>Nematoda</taxon>
        <taxon>Chromadorea</taxon>
        <taxon>Rhabditida</taxon>
        <taxon>Tylenchina</taxon>
        <taxon>Panagrolaimomorpha</taxon>
        <taxon>Panagrolaimoidea</taxon>
        <taxon>Panagrolaimidae</taxon>
        <taxon>Panagrellus</taxon>
    </lineage>
</organism>
<protein>
    <submittedName>
        <fullName evidence="3">Aa_trans domain-containing protein</fullName>
    </submittedName>
</protein>
<feature type="transmembrane region" description="Helical" evidence="1">
    <location>
        <begin position="78"/>
        <end position="99"/>
    </location>
</feature>
<sequence>MLALTIGPVLDVVFQPPALAGVIRGPITMFIYHNFGYKACKVVVCFAIYTISSILCTQDYDAMFRFTAILPNKAYYEFLNSIPCYFFVHVSTIAASGIIATLGDLGTLLTAAYSTVNVPLTILFIFPFRKFTRRITVDALLKVFGIKVGATSTGVV</sequence>
<dbReference type="AlphaFoldDB" id="A0A7E5A0X3"/>
<name>A0A7E5A0X3_PANRE</name>
<reference evidence="2" key="1">
    <citation type="journal article" date="2013" name="Genetics">
        <title>The draft genome and transcriptome of Panagrellus redivivus are shaped by the harsh demands of a free-living lifestyle.</title>
        <authorList>
            <person name="Srinivasan J."/>
            <person name="Dillman A.R."/>
            <person name="Macchietto M.G."/>
            <person name="Heikkinen L."/>
            <person name="Lakso M."/>
            <person name="Fracchia K.M."/>
            <person name="Antoshechkin I."/>
            <person name="Mortazavi A."/>
            <person name="Wong G."/>
            <person name="Sternberg P.W."/>
        </authorList>
    </citation>
    <scope>NUCLEOTIDE SEQUENCE [LARGE SCALE GENOMIC DNA]</scope>
    <source>
        <strain evidence="2">MT8872</strain>
    </source>
</reference>
<evidence type="ECO:0000313" key="2">
    <source>
        <dbReference type="Proteomes" id="UP000492821"/>
    </source>
</evidence>
<dbReference type="Proteomes" id="UP000492821">
    <property type="component" value="Unassembled WGS sequence"/>
</dbReference>
<reference evidence="3" key="2">
    <citation type="submission" date="2020-10" db="UniProtKB">
        <authorList>
            <consortium name="WormBaseParasite"/>
        </authorList>
    </citation>
    <scope>IDENTIFICATION</scope>
</reference>
<feature type="transmembrane region" description="Helical" evidence="1">
    <location>
        <begin position="36"/>
        <end position="57"/>
    </location>
</feature>
<keyword evidence="1" id="KW-1133">Transmembrane helix</keyword>
<evidence type="ECO:0000256" key="1">
    <source>
        <dbReference type="SAM" id="Phobius"/>
    </source>
</evidence>
<keyword evidence="1" id="KW-0472">Membrane</keyword>
<dbReference type="WBParaSite" id="Pan_g7067.t1">
    <property type="protein sequence ID" value="Pan_g7067.t1"/>
    <property type="gene ID" value="Pan_g7067"/>
</dbReference>
<accession>A0A7E5A0X3</accession>
<feature type="transmembrane region" description="Helical" evidence="1">
    <location>
        <begin position="105"/>
        <end position="126"/>
    </location>
</feature>
<keyword evidence="2" id="KW-1185">Reference proteome</keyword>
<proteinExistence type="predicted"/>
<keyword evidence="1" id="KW-0812">Transmembrane</keyword>
<evidence type="ECO:0000313" key="3">
    <source>
        <dbReference type="WBParaSite" id="Pan_g7067.t1"/>
    </source>
</evidence>